<dbReference type="AlphaFoldDB" id="A0A2U1JPE1"/>
<dbReference type="GO" id="GO:0003677">
    <property type="term" value="F:DNA binding"/>
    <property type="evidence" value="ECO:0007669"/>
    <property type="project" value="UniProtKB-KW"/>
</dbReference>
<dbReference type="RefSeq" id="WP_116764392.1">
    <property type="nucleotide sequence ID" value="NZ_QCZH01000023.1"/>
</dbReference>
<keyword evidence="1" id="KW-0175">Coiled coil</keyword>
<protein>
    <submittedName>
        <fullName evidence="3">DNA-binding protein</fullName>
    </submittedName>
</protein>
<accession>A0A2U1JPE1</accession>
<dbReference type="OrthoDB" id="9816206at2"/>
<evidence type="ECO:0000313" key="3">
    <source>
        <dbReference type="EMBL" id="PWA07002.1"/>
    </source>
</evidence>
<dbReference type="Pfam" id="PF10543">
    <property type="entry name" value="ORF6N"/>
    <property type="match status" value="1"/>
</dbReference>
<keyword evidence="4" id="KW-1185">Reference proteome</keyword>
<evidence type="ECO:0000259" key="2">
    <source>
        <dbReference type="Pfam" id="PF10543"/>
    </source>
</evidence>
<feature type="domain" description="KilA-N DNA-binding" evidence="2">
    <location>
        <begin position="8"/>
        <end position="104"/>
    </location>
</feature>
<name>A0A2U1JPE1_9FLAO</name>
<gene>
    <name evidence="3" type="ORF">DB891_14960</name>
</gene>
<evidence type="ECO:0000256" key="1">
    <source>
        <dbReference type="SAM" id="Coils"/>
    </source>
</evidence>
<evidence type="ECO:0000313" key="4">
    <source>
        <dbReference type="Proteomes" id="UP000245618"/>
    </source>
</evidence>
<organism evidence="3 4">
    <name type="scientific">Flavobacterium laiguense</name>
    <dbReference type="NCBI Taxonomy" id="2169409"/>
    <lineage>
        <taxon>Bacteria</taxon>
        <taxon>Pseudomonadati</taxon>
        <taxon>Bacteroidota</taxon>
        <taxon>Flavobacteriia</taxon>
        <taxon>Flavobacteriales</taxon>
        <taxon>Flavobacteriaceae</taxon>
        <taxon>Flavobacterium</taxon>
    </lineage>
</organism>
<reference evidence="3 4" key="1">
    <citation type="submission" date="2018-04" db="EMBL/GenBank/DDBJ databases">
        <title>Flavobacterium sp. nov., isolated from glacier ice.</title>
        <authorList>
            <person name="Liu Q."/>
            <person name="Xin Y.-H."/>
        </authorList>
    </citation>
    <scope>NUCLEOTIDE SEQUENCE [LARGE SCALE GENOMIC DNA]</scope>
    <source>
        <strain evidence="3 4">LB2P30</strain>
    </source>
</reference>
<keyword evidence="3" id="KW-0238">DNA-binding</keyword>
<sequence length="179" mass="20982">MLLITIQNKIYEVNGVKIMLDFDLAELYEVETRVLNQAIKRNIESFPEDFMFRLTKEEWENMLSQSVITSSSSQIVMMNLPKNRTGKYLPYAFTEHGVTMLASVLKSSKARKMNIAIVRAFIALRKTLLNIENFQSHLQELETRYDKQFEDIFEAIQFLITDNEIVENKSERVKIGYKK</sequence>
<proteinExistence type="predicted"/>
<dbReference type="EMBL" id="QCZH01000023">
    <property type="protein sequence ID" value="PWA07002.1"/>
    <property type="molecule type" value="Genomic_DNA"/>
</dbReference>
<dbReference type="Proteomes" id="UP000245618">
    <property type="component" value="Unassembled WGS sequence"/>
</dbReference>
<dbReference type="InterPro" id="IPR018873">
    <property type="entry name" value="KilA-N_DNA-bd_domain"/>
</dbReference>
<feature type="coiled-coil region" evidence="1">
    <location>
        <begin position="124"/>
        <end position="151"/>
    </location>
</feature>
<comment type="caution">
    <text evidence="3">The sequence shown here is derived from an EMBL/GenBank/DDBJ whole genome shotgun (WGS) entry which is preliminary data.</text>
</comment>